<evidence type="ECO:0000256" key="1">
    <source>
        <dbReference type="ARBA" id="ARBA00001954"/>
    </source>
</evidence>
<proteinExistence type="inferred from homology"/>
<dbReference type="GO" id="GO:0046872">
    <property type="term" value="F:metal ion binding"/>
    <property type="evidence" value="ECO:0007669"/>
    <property type="project" value="UniProtKB-KW"/>
</dbReference>
<dbReference type="RefSeq" id="WP_066379685.1">
    <property type="nucleotide sequence ID" value="NZ_LTAZ01000002.1"/>
</dbReference>
<evidence type="ECO:0000313" key="6">
    <source>
        <dbReference type="EMBL" id="KYH27287.1"/>
    </source>
</evidence>
<dbReference type="OrthoDB" id="199596at2157"/>
<dbReference type="PANTHER" id="PTHR10543">
    <property type="entry name" value="BETA-CAROTENE DIOXYGENASE"/>
    <property type="match status" value="1"/>
</dbReference>
<protein>
    <submittedName>
        <fullName evidence="6">Retinal pigment epithelial membrane protein</fullName>
    </submittedName>
</protein>
<comment type="similarity">
    <text evidence="2">Belongs to the carotenoid oxygenase family.</text>
</comment>
<dbReference type="PANTHER" id="PTHR10543:SF24">
    <property type="entry name" value="CAROTENOID ISOMEROOXYGENASE"/>
    <property type="match status" value="1"/>
</dbReference>
<evidence type="ECO:0000256" key="2">
    <source>
        <dbReference type="ARBA" id="ARBA00006787"/>
    </source>
</evidence>
<organism evidence="6 7">
    <name type="scientific">Halalkalicoccus paucihalophilus</name>
    <dbReference type="NCBI Taxonomy" id="1008153"/>
    <lineage>
        <taxon>Archaea</taxon>
        <taxon>Methanobacteriati</taxon>
        <taxon>Methanobacteriota</taxon>
        <taxon>Stenosarchaea group</taxon>
        <taxon>Halobacteria</taxon>
        <taxon>Halobacteriales</taxon>
        <taxon>Halococcaceae</taxon>
        <taxon>Halalkalicoccus</taxon>
    </lineage>
</organism>
<dbReference type="AlphaFoldDB" id="A0A151AIQ2"/>
<reference evidence="6 7" key="1">
    <citation type="submission" date="2016-02" db="EMBL/GenBank/DDBJ databases">
        <title>Genome sequence of Halalkalicoccus paucihalophilus DSM 24557.</title>
        <authorList>
            <person name="Poehlein A."/>
            <person name="Daniel R."/>
        </authorList>
    </citation>
    <scope>NUCLEOTIDE SEQUENCE [LARGE SCALE GENOMIC DNA]</scope>
    <source>
        <strain evidence="6 7">DSM 24557</strain>
    </source>
</reference>
<sequence length="470" mass="53418">MADHRLGFRSFDEETDSVALEVVGEVPDWLSGTLYRNGPGRFEVDGRELSHWFDGFALLRRFEIREGELEYSSRFLDSDAYRAAQHGELRYGEFGTNPSWSVLDRLRNALGGTQTDNASITVRHRDGEHRAVTETVRDVAFDPGDLSVLGHRETQVPATGTIAHDHYDFVQEEWVSLGTRLGRKPGYVLYRDPDDGPVERIAHIERDEPAYVHSFALTDHYAVLTEHPFRTSSRRLLDSRPFAESFRWYPERDTRFLVVDRRDGEVVAEPVVPPVFTFHHVDAYERGDELFVDLVAFEDYSIVPALALANLRSRTPDVPAGELRRYRLDLDTERAEGRTLFEGPIEFPTTNYAEANLHPYRFCYGVGTDSGSFNDRLHKVDVEHESDREWAEKGIHPGEPLFVPRPGGDAEDDGVLLSVALDTDEERSCVLVLDAAEFEEIARAYLPHALPFDFHGTFYGEGRKPTPSMS</sequence>
<dbReference type="Proteomes" id="UP000075321">
    <property type="component" value="Unassembled WGS sequence"/>
</dbReference>
<keyword evidence="4" id="KW-0560">Oxidoreductase</keyword>
<keyword evidence="5" id="KW-0408">Iron</keyword>
<name>A0A151AIQ2_9EURY</name>
<evidence type="ECO:0000256" key="4">
    <source>
        <dbReference type="ARBA" id="ARBA00023002"/>
    </source>
</evidence>
<evidence type="ECO:0000313" key="7">
    <source>
        <dbReference type="Proteomes" id="UP000075321"/>
    </source>
</evidence>
<dbReference type="EMBL" id="LTAZ01000002">
    <property type="protein sequence ID" value="KYH27287.1"/>
    <property type="molecule type" value="Genomic_DNA"/>
</dbReference>
<dbReference type="GO" id="GO:0010436">
    <property type="term" value="F:carotenoid dioxygenase activity"/>
    <property type="evidence" value="ECO:0007669"/>
    <property type="project" value="TreeGrafter"/>
</dbReference>
<keyword evidence="7" id="KW-1185">Reference proteome</keyword>
<gene>
    <name evidence="6" type="ORF">HAPAU_07410</name>
</gene>
<keyword evidence="3" id="KW-0479">Metal-binding</keyword>
<comment type="cofactor">
    <cofactor evidence="1">
        <name>Fe(2+)</name>
        <dbReference type="ChEBI" id="CHEBI:29033"/>
    </cofactor>
</comment>
<dbReference type="GO" id="GO:0016121">
    <property type="term" value="P:carotene catabolic process"/>
    <property type="evidence" value="ECO:0007669"/>
    <property type="project" value="TreeGrafter"/>
</dbReference>
<dbReference type="PATRIC" id="fig|1008153.3.peg.745"/>
<dbReference type="Pfam" id="PF03055">
    <property type="entry name" value="RPE65"/>
    <property type="match status" value="1"/>
</dbReference>
<accession>A0A151AIQ2</accession>
<evidence type="ECO:0000256" key="3">
    <source>
        <dbReference type="ARBA" id="ARBA00022723"/>
    </source>
</evidence>
<dbReference type="InterPro" id="IPR004294">
    <property type="entry name" value="Carotenoid_Oase"/>
</dbReference>
<comment type="caution">
    <text evidence="6">The sequence shown here is derived from an EMBL/GenBank/DDBJ whole genome shotgun (WGS) entry which is preliminary data.</text>
</comment>
<evidence type="ECO:0000256" key="5">
    <source>
        <dbReference type="ARBA" id="ARBA00023004"/>
    </source>
</evidence>